<keyword evidence="4" id="KW-1185">Reference proteome</keyword>
<dbReference type="GO" id="GO:0019171">
    <property type="term" value="F:(3R)-hydroxyacyl-[acyl-carrier-protein] dehydratase activity"/>
    <property type="evidence" value="ECO:0007669"/>
    <property type="project" value="TreeGrafter"/>
</dbReference>
<dbReference type="InterPro" id="IPR050965">
    <property type="entry name" value="UPF0336/Enoyl-CoA_hydratase"/>
</dbReference>
<dbReference type="OrthoDB" id="160199at2"/>
<dbReference type="KEGG" id="plen:EIM92_15920"/>
<dbReference type="AlphaFoldDB" id="A0A3Q8SCI2"/>
<dbReference type="PANTHER" id="PTHR43437:SF3">
    <property type="entry name" value="HYDROXYACYL-THIOESTER DEHYDRATASE TYPE 2, MITOCHONDRIAL"/>
    <property type="match status" value="1"/>
</dbReference>
<evidence type="ECO:0008006" key="5">
    <source>
        <dbReference type="Google" id="ProtNLM"/>
    </source>
</evidence>
<dbReference type="InterPro" id="IPR029069">
    <property type="entry name" value="HotDog_dom_sf"/>
</dbReference>
<gene>
    <name evidence="3" type="ORF">EIM92_15920</name>
</gene>
<sequence>MNMMNSKWLGASTPTQRTIITRTQIESFLQGFPPLFRCEASRIPFTYPIVLWQSIYVPWLPSEHDANMIIHGQQSFHYIRDIQYNEELFYQIHLSNIRKKKGSQGVMCLLDCDMILTNSQAHPILHANTTLLLLDKPESIAPFSLEVPHPTSKSLLLPDLPELYDIWNQRSLLLPGSTLIDVCLGTITGDKLHAYAKASRDNNTIHLDAQKAHEFGLPGRVAHGMLILGMIGNMLQGLQTENMKLSGLQCRFHAPIVEGDIVYAKVNVQSVAESQLARNMKSPDESSLENYPSIHCSLEVFIDQRNASLSFNSENKTLAYSGSARYVRV</sequence>
<dbReference type="CDD" id="cd03441">
    <property type="entry name" value="R_hydratase_like"/>
    <property type="match status" value="1"/>
</dbReference>
<organism evidence="3 4">
    <name type="scientific">Paenibacillus lentus</name>
    <dbReference type="NCBI Taxonomy" id="1338368"/>
    <lineage>
        <taxon>Bacteria</taxon>
        <taxon>Bacillati</taxon>
        <taxon>Bacillota</taxon>
        <taxon>Bacilli</taxon>
        <taxon>Bacillales</taxon>
        <taxon>Paenibacillaceae</taxon>
        <taxon>Paenibacillus</taxon>
    </lineage>
</organism>
<evidence type="ECO:0000313" key="4">
    <source>
        <dbReference type="Proteomes" id="UP000273145"/>
    </source>
</evidence>
<dbReference type="Pfam" id="PF13452">
    <property type="entry name" value="FAS1_DH_region"/>
    <property type="match status" value="1"/>
</dbReference>
<dbReference type="EMBL" id="CP034248">
    <property type="protein sequence ID" value="AZK47457.1"/>
    <property type="molecule type" value="Genomic_DNA"/>
</dbReference>
<evidence type="ECO:0000259" key="2">
    <source>
        <dbReference type="Pfam" id="PF13452"/>
    </source>
</evidence>
<dbReference type="Pfam" id="PF01575">
    <property type="entry name" value="MaoC_dehydratas"/>
    <property type="match status" value="1"/>
</dbReference>
<accession>A0A3Q8SCI2</accession>
<dbReference type="InterPro" id="IPR039569">
    <property type="entry name" value="FAS1-like_DH_region"/>
</dbReference>
<evidence type="ECO:0000259" key="1">
    <source>
        <dbReference type="Pfam" id="PF01575"/>
    </source>
</evidence>
<proteinExistence type="predicted"/>
<dbReference type="InterPro" id="IPR002539">
    <property type="entry name" value="MaoC-like_dom"/>
</dbReference>
<feature type="domain" description="FAS1-like dehydratase" evidence="2">
    <location>
        <begin position="42"/>
        <end position="125"/>
    </location>
</feature>
<name>A0A3Q8SCI2_9BACL</name>
<dbReference type="Proteomes" id="UP000273145">
    <property type="component" value="Chromosome"/>
</dbReference>
<feature type="domain" description="MaoC-like" evidence="1">
    <location>
        <begin position="186"/>
        <end position="281"/>
    </location>
</feature>
<dbReference type="Gene3D" id="3.10.129.10">
    <property type="entry name" value="Hotdog Thioesterase"/>
    <property type="match status" value="1"/>
</dbReference>
<evidence type="ECO:0000313" key="3">
    <source>
        <dbReference type="EMBL" id="AZK47457.1"/>
    </source>
</evidence>
<dbReference type="SUPFAM" id="SSF54637">
    <property type="entry name" value="Thioesterase/thiol ester dehydrase-isomerase"/>
    <property type="match status" value="2"/>
</dbReference>
<dbReference type="GO" id="GO:0006633">
    <property type="term" value="P:fatty acid biosynthetic process"/>
    <property type="evidence" value="ECO:0007669"/>
    <property type="project" value="TreeGrafter"/>
</dbReference>
<reference evidence="3 4" key="1">
    <citation type="submission" date="2018-11" db="EMBL/GenBank/DDBJ databases">
        <title>Genome sequencing of Paenibacillus lentus DSM25539(T).</title>
        <authorList>
            <person name="Kook J.-K."/>
            <person name="Park S.-N."/>
            <person name="Lim Y.K."/>
        </authorList>
    </citation>
    <scope>NUCLEOTIDE SEQUENCE [LARGE SCALE GENOMIC DNA]</scope>
    <source>
        <strain evidence="3 4">DSM 25539</strain>
    </source>
</reference>
<dbReference type="PANTHER" id="PTHR43437">
    <property type="entry name" value="HYDROXYACYL-THIOESTER DEHYDRATASE TYPE 2, MITOCHONDRIAL-RELATED"/>
    <property type="match status" value="1"/>
</dbReference>
<protein>
    <recommendedName>
        <fullName evidence="5">MaoC-like domain-containing protein</fullName>
    </recommendedName>
</protein>